<dbReference type="EMBL" id="CAEZSK010000065">
    <property type="protein sequence ID" value="CAB4540233.1"/>
    <property type="molecule type" value="Genomic_DNA"/>
</dbReference>
<evidence type="ECO:0000256" key="2">
    <source>
        <dbReference type="SAM" id="MobiDB-lite"/>
    </source>
</evidence>
<dbReference type="AlphaFoldDB" id="A0A6J6BPC0"/>
<name>A0A6J6BPC0_9ZZZZ</name>
<protein>
    <submittedName>
        <fullName evidence="3">Unannotated protein</fullName>
    </submittedName>
</protein>
<proteinExistence type="predicted"/>
<sequence>MNRRIFVYVPAVILASLLPANSAFADIKTPSPNASMDSREIYKLALDKYKNDVKNYEDKRREINRNFKDAIDEALSDAKSAAFGVKTQIQKRQTMNARQNAVIAAIAIRDAAIEELGLPPVAPTPPAKSPKFEKDKRPKPPAPATSAP</sequence>
<evidence type="ECO:0000256" key="1">
    <source>
        <dbReference type="SAM" id="Coils"/>
    </source>
</evidence>
<gene>
    <name evidence="3" type="ORF">UFOPK1419_00571</name>
</gene>
<evidence type="ECO:0000313" key="3">
    <source>
        <dbReference type="EMBL" id="CAB4540233.1"/>
    </source>
</evidence>
<accession>A0A6J6BPC0</accession>
<feature type="region of interest" description="Disordered" evidence="2">
    <location>
        <begin position="118"/>
        <end position="148"/>
    </location>
</feature>
<organism evidence="3">
    <name type="scientific">freshwater metagenome</name>
    <dbReference type="NCBI Taxonomy" id="449393"/>
    <lineage>
        <taxon>unclassified sequences</taxon>
        <taxon>metagenomes</taxon>
        <taxon>ecological metagenomes</taxon>
    </lineage>
</organism>
<keyword evidence="1" id="KW-0175">Coiled coil</keyword>
<feature type="coiled-coil region" evidence="1">
    <location>
        <begin position="39"/>
        <end position="73"/>
    </location>
</feature>
<reference evidence="3" key="1">
    <citation type="submission" date="2020-05" db="EMBL/GenBank/DDBJ databases">
        <authorList>
            <person name="Chiriac C."/>
            <person name="Salcher M."/>
            <person name="Ghai R."/>
            <person name="Kavagutti S V."/>
        </authorList>
    </citation>
    <scope>NUCLEOTIDE SEQUENCE</scope>
</reference>